<dbReference type="AlphaFoldDB" id="A0A1I7GRL3"/>
<dbReference type="GO" id="GO:0016887">
    <property type="term" value="F:ATP hydrolysis activity"/>
    <property type="evidence" value="ECO:0007669"/>
    <property type="project" value="InterPro"/>
</dbReference>
<dbReference type="InterPro" id="IPR027417">
    <property type="entry name" value="P-loop_NTPase"/>
</dbReference>
<reference evidence="6" key="1">
    <citation type="submission" date="2016-10" db="EMBL/GenBank/DDBJ databases">
        <authorList>
            <person name="Varghese N."/>
        </authorList>
    </citation>
    <scope>NUCLEOTIDE SEQUENCE [LARGE SCALE GENOMIC DNA]</scope>
    <source>
        <strain evidence="6">DSM 17980</strain>
    </source>
</reference>
<evidence type="ECO:0000313" key="6">
    <source>
        <dbReference type="Proteomes" id="UP000183508"/>
    </source>
</evidence>
<dbReference type="InterPro" id="IPR003593">
    <property type="entry name" value="AAA+_ATPase"/>
</dbReference>
<dbReference type="PROSITE" id="PS50893">
    <property type="entry name" value="ABC_TRANSPORTER_2"/>
    <property type="match status" value="1"/>
</dbReference>
<dbReference type="GO" id="GO:0005524">
    <property type="term" value="F:ATP binding"/>
    <property type="evidence" value="ECO:0007669"/>
    <property type="project" value="UniProtKB-KW"/>
</dbReference>
<name>A0A1I7GRL3_9BACL</name>
<evidence type="ECO:0000256" key="3">
    <source>
        <dbReference type="ARBA" id="ARBA00022840"/>
    </source>
</evidence>
<evidence type="ECO:0000259" key="4">
    <source>
        <dbReference type="PROSITE" id="PS50893"/>
    </source>
</evidence>
<dbReference type="PROSITE" id="PS00211">
    <property type="entry name" value="ABC_TRANSPORTER_1"/>
    <property type="match status" value="1"/>
</dbReference>
<feature type="domain" description="ABC transporter" evidence="4">
    <location>
        <begin position="6"/>
        <end position="231"/>
    </location>
</feature>
<dbReference type="InterPro" id="IPR003439">
    <property type="entry name" value="ABC_transporter-like_ATP-bd"/>
</dbReference>
<keyword evidence="2" id="KW-0547">Nucleotide-binding</keyword>
<sequence length="231" mass="25571">MTEPLMALERVCKWYPVGSERLTVLQDVSFAVYPGEFVSIMGPSGSGKSTLMHILGCLDQPSSGRYVLRGRPVDGLTGDELARVRNREIGFVFQNFHLLPRMTALRNVELPLVYAGVAREERRRRALARLEEVGLRDRISHLPNELSGGQKQRVAIARALVNKPAILLADEPTGALDTRTGREIMGIFTELHQRGVTIVVITHDPGVASFAQRILHMLDGRLVGEERGRGA</sequence>
<dbReference type="CDD" id="cd03255">
    <property type="entry name" value="ABC_MJ0796_LolCDE_FtsE"/>
    <property type="match status" value="1"/>
</dbReference>
<keyword evidence="1" id="KW-0813">Transport</keyword>
<keyword evidence="3 5" id="KW-0067">ATP-binding</keyword>
<evidence type="ECO:0000313" key="5">
    <source>
        <dbReference type="EMBL" id="SFU50896.1"/>
    </source>
</evidence>
<gene>
    <name evidence="5" type="ORF">SAMN05421543_10311</name>
</gene>
<dbReference type="Gene3D" id="3.40.50.300">
    <property type="entry name" value="P-loop containing nucleotide triphosphate hydrolases"/>
    <property type="match status" value="1"/>
</dbReference>
<keyword evidence="6" id="KW-1185">Reference proteome</keyword>
<dbReference type="GO" id="GO:0005886">
    <property type="term" value="C:plasma membrane"/>
    <property type="evidence" value="ECO:0007669"/>
    <property type="project" value="TreeGrafter"/>
</dbReference>
<evidence type="ECO:0000256" key="1">
    <source>
        <dbReference type="ARBA" id="ARBA00022448"/>
    </source>
</evidence>
<dbReference type="PANTHER" id="PTHR24220">
    <property type="entry name" value="IMPORT ATP-BINDING PROTEIN"/>
    <property type="match status" value="1"/>
</dbReference>
<dbReference type="GO" id="GO:0098796">
    <property type="term" value="C:membrane protein complex"/>
    <property type="evidence" value="ECO:0007669"/>
    <property type="project" value="UniProtKB-ARBA"/>
</dbReference>
<dbReference type="PANTHER" id="PTHR24220:SF86">
    <property type="entry name" value="ABC TRANSPORTER ABCH.1"/>
    <property type="match status" value="1"/>
</dbReference>
<protein>
    <submittedName>
        <fullName evidence="5">Putative ABC transport system ATP-binding protein</fullName>
    </submittedName>
</protein>
<dbReference type="InterPro" id="IPR017871">
    <property type="entry name" value="ABC_transporter-like_CS"/>
</dbReference>
<evidence type="ECO:0000256" key="2">
    <source>
        <dbReference type="ARBA" id="ARBA00022741"/>
    </source>
</evidence>
<dbReference type="OrthoDB" id="9802264at2"/>
<organism evidence="5 6">
    <name type="scientific">Alicyclobacillus macrosporangiidus</name>
    <dbReference type="NCBI Taxonomy" id="392015"/>
    <lineage>
        <taxon>Bacteria</taxon>
        <taxon>Bacillati</taxon>
        <taxon>Bacillota</taxon>
        <taxon>Bacilli</taxon>
        <taxon>Bacillales</taxon>
        <taxon>Alicyclobacillaceae</taxon>
        <taxon>Alicyclobacillus</taxon>
    </lineage>
</organism>
<dbReference type="Pfam" id="PF00005">
    <property type="entry name" value="ABC_tran"/>
    <property type="match status" value="1"/>
</dbReference>
<accession>A0A1I7GRL3</accession>
<dbReference type="Proteomes" id="UP000183508">
    <property type="component" value="Unassembled WGS sequence"/>
</dbReference>
<dbReference type="EMBL" id="FPBV01000003">
    <property type="protein sequence ID" value="SFU50896.1"/>
    <property type="molecule type" value="Genomic_DNA"/>
</dbReference>
<dbReference type="FunFam" id="3.40.50.300:FF:000032">
    <property type="entry name" value="Export ABC transporter ATP-binding protein"/>
    <property type="match status" value="1"/>
</dbReference>
<proteinExistence type="predicted"/>
<dbReference type="InterPro" id="IPR017911">
    <property type="entry name" value="MacB-like_ATP-bd"/>
</dbReference>
<dbReference type="STRING" id="392015.SAMN05421543_10311"/>
<dbReference type="SUPFAM" id="SSF52540">
    <property type="entry name" value="P-loop containing nucleoside triphosphate hydrolases"/>
    <property type="match status" value="1"/>
</dbReference>
<dbReference type="eggNOG" id="COG1136">
    <property type="taxonomic scope" value="Bacteria"/>
</dbReference>
<dbReference type="GO" id="GO:0022857">
    <property type="term" value="F:transmembrane transporter activity"/>
    <property type="evidence" value="ECO:0007669"/>
    <property type="project" value="UniProtKB-ARBA"/>
</dbReference>
<dbReference type="SMART" id="SM00382">
    <property type="entry name" value="AAA"/>
    <property type="match status" value="1"/>
</dbReference>
<dbReference type="InterPro" id="IPR015854">
    <property type="entry name" value="ABC_transpr_LolD-like"/>
</dbReference>